<evidence type="ECO:0000313" key="2">
    <source>
        <dbReference type="EMBL" id="MDQ0291594.1"/>
    </source>
</evidence>
<feature type="transmembrane region" description="Helical" evidence="1">
    <location>
        <begin position="90"/>
        <end position="108"/>
    </location>
</feature>
<reference evidence="2" key="1">
    <citation type="submission" date="2023-07" db="EMBL/GenBank/DDBJ databases">
        <title>Genomic Encyclopedia of Type Strains, Phase IV (KMG-IV): sequencing the most valuable type-strain genomes for metagenomic binning, comparative biology and taxonomic classification.</title>
        <authorList>
            <person name="Goeker M."/>
        </authorList>
    </citation>
    <scope>NUCLEOTIDE SEQUENCE</scope>
    <source>
        <strain evidence="2">DSM 24202</strain>
    </source>
</reference>
<keyword evidence="1" id="KW-0812">Transmembrane</keyword>
<evidence type="ECO:0000256" key="1">
    <source>
        <dbReference type="SAM" id="Phobius"/>
    </source>
</evidence>
<sequence length="203" mass="21913">MLIGLIGLIGLIIMEIGAVKVFWLWLIIVLLLAALLELLAGGSGFAMPVLAVAGFYFAVLRHWRPLLLPYMAAGLALDLCFARVVPPHVLIMPLVLFGGRMWCFSGELKTPLVQALPGAGVGLLASLAVVGGQLLQGHAVLSQPGQVLFYVLENVLWGMILLPLSCLVLDGVARFLALRRYSRVTPHDHVLEEDGKDALSDEQ</sequence>
<feature type="transmembrane region" description="Helical" evidence="1">
    <location>
        <begin position="115"/>
        <end position="135"/>
    </location>
</feature>
<name>A0AAE4APR0_9BACT</name>
<organism evidence="2 3">
    <name type="scientific">Oligosphaera ethanolica</name>
    <dbReference type="NCBI Taxonomy" id="760260"/>
    <lineage>
        <taxon>Bacteria</taxon>
        <taxon>Pseudomonadati</taxon>
        <taxon>Lentisphaerota</taxon>
        <taxon>Oligosphaeria</taxon>
        <taxon>Oligosphaerales</taxon>
        <taxon>Oligosphaeraceae</taxon>
        <taxon>Oligosphaera</taxon>
    </lineage>
</organism>
<proteinExistence type="predicted"/>
<feature type="transmembrane region" description="Helical" evidence="1">
    <location>
        <begin position="66"/>
        <end position="84"/>
    </location>
</feature>
<evidence type="ECO:0000313" key="3">
    <source>
        <dbReference type="Proteomes" id="UP001238163"/>
    </source>
</evidence>
<feature type="transmembrane region" description="Helical" evidence="1">
    <location>
        <begin position="7"/>
        <end position="32"/>
    </location>
</feature>
<keyword evidence="1" id="KW-0472">Membrane</keyword>
<feature type="transmembrane region" description="Helical" evidence="1">
    <location>
        <begin position="38"/>
        <end position="59"/>
    </location>
</feature>
<accession>A0AAE4APR0</accession>
<dbReference type="Proteomes" id="UP001238163">
    <property type="component" value="Unassembled WGS sequence"/>
</dbReference>
<protein>
    <submittedName>
        <fullName evidence="2">Uncharacterized protein</fullName>
    </submittedName>
</protein>
<dbReference type="AlphaFoldDB" id="A0AAE4APR0"/>
<comment type="caution">
    <text evidence="2">The sequence shown here is derived from an EMBL/GenBank/DDBJ whole genome shotgun (WGS) entry which is preliminary data.</text>
</comment>
<dbReference type="EMBL" id="JAUSVL010000001">
    <property type="protein sequence ID" value="MDQ0291594.1"/>
    <property type="molecule type" value="Genomic_DNA"/>
</dbReference>
<feature type="transmembrane region" description="Helical" evidence="1">
    <location>
        <begin position="155"/>
        <end position="177"/>
    </location>
</feature>
<gene>
    <name evidence="2" type="ORF">J3R75_003701</name>
</gene>
<keyword evidence="1" id="KW-1133">Transmembrane helix</keyword>
<keyword evidence="3" id="KW-1185">Reference proteome</keyword>
<dbReference type="RefSeq" id="WP_307264613.1">
    <property type="nucleotide sequence ID" value="NZ_JAUSVL010000001.1"/>
</dbReference>